<keyword evidence="1" id="KW-0732">Signal</keyword>
<accession>A0A1W2BF44</accession>
<evidence type="ECO:0000313" key="3">
    <source>
        <dbReference type="EMBL" id="SMC71605.1"/>
    </source>
</evidence>
<dbReference type="SUPFAM" id="SSF53850">
    <property type="entry name" value="Periplasmic binding protein-like II"/>
    <property type="match status" value="1"/>
</dbReference>
<organism evidence="3 4">
    <name type="scientific">Desulfocicer vacuolatum DSM 3385</name>
    <dbReference type="NCBI Taxonomy" id="1121400"/>
    <lineage>
        <taxon>Bacteria</taxon>
        <taxon>Pseudomonadati</taxon>
        <taxon>Thermodesulfobacteriota</taxon>
        <taxon>Desulfobacteria</taxon>
        <taxon>Desulfobacterales</taxon>
        <taxon>Desulfobacteraceae</taxon>
        <taxon>Desulfocicer</taxon>
    </lineage>
</organism>
<dbReference type="RefSeq" id="WP_084068502.1">
    <property type="nucleotide sequence ID" value="NZ_FWXY01000008.1"/>
</dbReference>
<feature type="compositionally biased region" description="Low complexity" evidence="2">
    <location>
        <begin position="30"/>
        <end position="43"/>
    </location>
</feature>
<name>A0A1W2BF44_9BACT</name>
<dbReference type="GO" id="GO:0015888">
    <property type="term" value="P:thiamine transport"/>
    <property type="evidence" value="ECO:0007669"/>
    <property type="project" value="InterPro"/>
</dbReference>
<dbReference type="GO" id="GO:0030976">
    <property type="term" value="F:thiamine pyrophosphate binding"/>
    <property type="evidence" value="ECO:0007669"/>
    <property type="project" value="TreeGrafter"/>
</dbReference>
<dbReference type="OrthoDB" id="5412681at2"/>
<evidence type="ECO:0000256" key="2">
    <source>
        <dbReference type="SAM" id="MobiDB-lite"/>
    </source>
</evidence>
<proteinExistence type="predicted"/>
<dbReference type="STRING" id="1121400.SAMN02746065_10852"/>
<dbReference type="Gene3D" id="3.40.190.10">
    <property type="entry name" value="Periplasmic binding protein-like II"/>
    <property type="match status" value="2"/>
</dbReference>
<dbReference type="Proteomes" id="UP000192418">
    <property type="component" value="Unassembled WGS sequence"/>
</dbReference>
<sequence>MKIRFGVFFLVLSVCVMCGCSRDSEKKETTSSPSPSAASAQSETEVKTPEPREIKEITLMTHDSFSVSAEVIALFEKEHNAKVIFLKAGDAGEALNKAILSRNNPLADVFYGIDNTFLSRALAADMFMPHPSVHLSHVDDALKLDPSQGLLPVDFGDVCINYDRQWFQNHDMLPPTMLEDLIKPRYKGLLVIENPATSSPGLAFLLATVSRFGEDGYLEFWKQLKANDVLITSGWKEAYWGKFSAASDGDRPLVVSYASSPAAEVFYAKEKPAQSPTGVVIGHGSAFRQIEFAGILKGTKQESLARALLDFLLSPSFQADIPLQMFVFPANKKASLPQVFQEHAAITKEPATLSPGRIQSHRDLWLSQWTELML</sequence>
<keyword evidence="4" id="KW-1185">Reference proteome</keyword>
<feature type="region of interest" description="Disordered" evidence="2">
    <location>
        <begin position="24"/>
        <end position="50"/>
    </location>
</feature>
<dbReference type="PROSITE" id="PS51257">
    <property type="entry name" value="PROKAR_LIPOPROTEIN"/>
    <property type="match status" value="1"/>
</dbReference>
<evidence type="ECO:0000313" key="4">
    <source>
        <dbReference type="Proteomes" id="UP000192418"/>
    </source>
</evidence>
<dbReference type="NCBIfam" id="TIGR01254">
    <property type="entry name" value="sfuA"/>
    <property type="match status" value="1"/>
</dbReference>
<gene>
    <name evidence="3" type="ORF">SAMN02746065_10852</name>
</gene>
<dbReference type="PANTHER" id="PTHR30006">
    <property type="entry name" value="THIAMINE-BINDING PERIPLASMIC PROTEIN-RELATED"/>
    <property type="match status" value="1"/>
</dbReference>
<dbReference type="EMBL" id="FWXY01000008">
    <property type="protein sequence ID" value="SMC71605.1"/>
    <property type="molecule type" value="Genomic_DNA"/>
</dbReference>
<protein>
    <submittedName>
        <fullName evidence="3">Thiamine transport system substrate-binding protein</fullName>
    </submittedName>
</protein>
<dbReference type="GO" id="GO:0030975">
    <property type="term" value="F:thiamine binding"/>
    <property type="evidence" value="ECO:0007669"/>
    <property type="project" value="InterPro"/>
</dbReference>
<dbReference type="PANTHER" id="PTHR30006:SF2">
    <property type="entry name" value="ABC TRANSPORTER SUBSTRATE-BINDING PROTEIN"/>
    <property type="match status" value="1"/>
</dbReference>
<reference evidence="3 4" key="1">
    <citation type="submission" date="2017-04" db="EMBL/GenBank/DDBJ databases">
        <authorList>
            <person name="Afonso C.L."/>
            <person name="Miller P.J."/>
            <person name="Scott M.A."/>
            <person name="Spackman E."/>
            <person name="Goraichik I."/>
            <person name="Dimitrov K.M."/>
            <person name="Suarez D.L."/>
            <person name="Swayne D.E."/>
        </authorList>
    </citation>
    <scope>NUCLEOTIDE SEQUENCE [LARGE SCALE GENOMIC DNA]</scope>
    <source>
        <strain evidence="3 4">DSM 3385</strain>
    </source>
</reference>
<dbReference type="CDD" id="cd13545">
    <property type="entry name" value="PBP2_TbpA"/>
    <property type="match status" value="1"/>
</dbReference>
<dbReference type="InterPro" id="IPR005948">
    <property type="entry name" value="ThiB-like"/>
</dbReference>
<evidence type="ECO:0000256" key="1">
    <source>
        <dbReference type="ARBA" id="ARBA00022729"/>
    </source>
</evidence>
<dbReference type="AlphaFoldDB" id="A0A1W2BF44"/>
<dbReference type="Pfam" id="PF13343">
    <property type="entry name" value="SBP_bac_6"/>
    <property type="match status" value="1"/>
</dbReference>
<dbReference type="GO" id="GO:0030288">
    <property type="term" value="C:outer membrane-bounded periplasmic space"/>
    <property type="evidence" value="ECO:0007669"/>
    <property type="project" value="TreeGrafter"/>
</dbReference>